<evidence type="ECO:0000313" key="3">
    <source>
        <dbReference type="EMBL" id="TRM66777.1"/>
    </source>
</evidence>
<comment type="caution">
    <text evidence="3">The sequence shown here is derived from an EMBL/GenBank/DDBJ whole genome shotgun (WGS) entry which is preliminary data.</text>
</comment>
<dbReference type="OrthoDB" id="3258555at2759"/>
<dbReference type="Proteomes" id="UP000320762">
    <property type="component" value="Unassembled WGS sequence"/>
</dbReference>
<dbReference type="EMBL" id="VDMD01000003">
    <property type="protein sequence ID" value="TRM66777.1"/>
    <property type="molecule type" value="Genomic_DNA"/>
</dbReference>
<sequence length="577" mass="65734">MVDIDLTNLQRSSPLQQKEEYDRLVVENAQLKVQCQRLQDTIAQYISRFGTLVISEELSFIHSRTHRHDIADLPPEILLLIFKRSVAPAFLISPSYSVYEESWMECMRTKQTLSLVCRLWQQVAIELLYEDIGFRSIGQLAALLETLTTKPQLAHLVRSLTVACHIAPHTASVYIGDLLSILRMCQRLHTISFRVHGVSQNHVSPLPVRPTTPFAHVVNLHFAEAPSSLQDLLPILTNMSPRLQSLRIVLANSDTTPVPKLIFQAMTTFILTTPWINQSSIRDVAKKWIMPCVENVTFSLSVYLPIPSPPPTMVILEDAFQTFANRNGSRIRYLQLHAAYCVYTGAGMKYSVDIQPMLRHCPLLEHLVLPANMRHPISHPTLKWIDVWEPHQLSCRDIWTEVDNLTKVVFPRLRGVRTIDCALSLMMDLPRVIHPDVCAGLGAAVAAFEYPGIKVKVTEARLWRADMEHWHADDNADDWHRSDDEAQQEVKWDEKRDERDRIETEEDDFIDDLDYEPGPSYPTTPVSSASSSVSSCAETVDDSEDTEQIPVQWTHDDVLQAFRNRDVMPYSGRFSLG</sequence>
<accession>A0A550CPS3</accession>
<proteinExistence type="predicted"/>
<feature type="coiled-coil region" evidence="1">
    <location>
        <begin position="21"/>
        <end position="48"/>
    </location>
</feature>
<evidence type="ECO:0000256" key="2">
    <source>
        <dbReference type="SAM" id="MobiDB-lite"/>
    </source>
</evidence>
<evidence type="ECO:0000313" key="4">
    <source>
        <dbReference type="Proteomes" id="UP000320762"/>
    </source>
</evidence>
<evidence type="ECO:0000256" key="1">
    <source>
        <dbReference type="SAM" id="Coils"/>
    </source>
</evidence>
<feature type="compositionally biased region" description="Basic and acidic residues" evidence="2">
    <location>
        <begin position="474"/>
        <end position="502"/>
    </location>
</feature>
<feature type="compositionally biased region" description="Acidic residues" evidence="2">
    <location>
        <begin position="503"/>
        <end position="515"/>
    </location>
</feature>
<keyword evidence="4" id="KW-1185">Reference proteome</keyword>
<reference evidence="3 4" key="1">
    <citation type="journal article" date="2019" name="New Phytol.">
        <title>Comparative genomics reveals unique wood-decay strategies and fruiting body development in the Schizophyllaceae.</title>
        <authorList>
            <person name="Almasi E."/>
            <person name="Sahu N."/>
            <person name="Krizsan K."/>
            <person name="Balint B."/>
            <person name="Kovacs G.M."/>
            <person name="Kiss B."/>
            <person name="Cseklye J."/>
            <person name="Drula E."/>
            <person name="Henrissat B."/>
            <person name="Nagy I."/>
            <person name="Chovatia M."/>
            <person name="Adam C."/>
            <person name="LaButti K."/>
            <person name="Lipzen A."/>
            <person name="Riley R."/>
            <person name="Grigoriev I.V."/>
            <person name="Nagy L.G."/>
        </authorList>
    </citation>
    <scope>NUCLEOTIDE SEQUENCE [LARGE SCALE GENOMIC DNA]</scope>
    <source>
        <strain evidence="3 4">NL-1724</strain>
    </source>
</reference>
<name>A0A550CPS3_9AGAR</name>
<dbReference type="AlphaFoldDB" id="A0A550CPS3"/>
<protein>
    <submittedName>
        <fullName evidence="3">Uncharacterized protein</fullName>
    </submittedName>
</protein>
<organism evidence="3 4">
    <name type="scientific">Schizophyllum amplum</name>
    <dbReference type="NCBI Taxonomy" id="97359"/>
    <lineage>
        <taxon>Eukaryota</taxon>
        <taxon>Fungi</taxon>
        <taxon>Dikarya</taxon>
        <taxon>Basidiomycota</taxon>
        <taxon>Agaricomycotina</taxon>
        <taxon>Agaricomycetes</taxon>
        <taxon>Agaricomycetidae</taxon>
        <taxon>Agaricales</taxon>
        <taxon>Schizophyllaceae</taxon>
        <taxon>Schizophyllum</taxon>
    </lineage>
</organism>
<keyword evidence="1" id="KW-0175">Coiled coil</keyword>
<feature type="region of interest" description="Disordered" evidence="2">
    <location>
        <begin position="474"/>
        <end position="550"/>
    </location>
</feature>
<gene>
    <name evidence="3" type="ORF">BD626DRAFT_627263</name>
</gene>
<feature type="compositionally biased region" description="Low complexity" evidence="2">
    <location>
        <begin position="521"/>
        <end position="535"/>
    </location>
</feature>